<evidence type="ECO:0000313" key="3">
    <source>
        <dbReference type="Proteomes" id="UP001293718"/>
    </source>
</evidence>
<dbReference type="Proteomes" id="UP001293718">
    <property type="component" value="Unassembled WGS sequence"/>
</dbReference>
<keyword evidence="1" id="KW-0472">Membrane</keyword>
<dbReference type="InterPro" id="IPR021218">
    <property type="entry name" value="DUF2784"/>
</dbReference>
<evidence type="ECO:0000313" key="2">
    <source>
        <dbReference type="EMBL" id="MDZ5456953.1"/>
    </source>
</evidence>
<name>A0ABU5IDA2_9BURK</name>
<dbReference type="EMBL" id="JAXOJX010000013">
    <property type="protein sequence ID" value="MDZ5456953.1"/>
    <property type="molecule type" value="Genomic_DNA"/>
</dbReference>
<feature type="transmembrane region" description="Helical" evidence="1">
    <location>
        <begin position="6"/>
        <end position="30"/>
    </location>
</feature>
<organism evidence="2 3">
    <name type="scientific">Azohydromonas lata</name>
    <dbReference type="NCBI Taxonomy" id="45677"/>
    <lineage>
        <taxon>Bacteria</taxon>
        <taxon>Pseudomonadati</taxon>
        <taxon>Pseudomonadota</taxon>
        <taxon>Betaproteobacteria</taxon>
        <taxon>Burkholderiales</taxon>
        <taxon>Sphaerotilaceae</taxon>
        <taxon>Azohydromonas</taxon>
    </lineage>
</organism>
<evidence type="ECO:0000256" key="1">
    <source>
        <dbReference type="SAM" id="Phobius"/>
    </source>
</evidence>
<sequence>MPPLLYAWAADAVVLLHLLFMVFVAAGAALLPRWPRLLWLHLPALLWGFYVEAGDRPCPLTPLENRLRALAGTRGYEGSFIEHYLLPLLYPEGLTRELQWGIALTVLAVNAALYARWLSMRPSRVRRHRQHPPPG</sequence>
<comment type="caution">
    <text evidence="2">The sequence shown here is derived from an EMBL/GenBank/DDBJ whole genome shotgun (WGS) entry which is preliminary data.</text>
</comment>
<keyword evidence="1" id="KW-0812">Transmembrane</keyword>
<accession>A0ABU5IDA2</accession>
<reference evidence="2 3" key="1">
    <citation type="submission" date="2023-11" db="EMBL/GenBank/DDBJ databases">
        <title>Draft genome of Azohydromonas lata strain H1 (DSM1123), a polyhydroxyalkanoate producer.</title>
        <authorList>
            <person name="Traversa D."/>
            <person name="D'Addabbo P."/>
            <person name="Pazzani C."/>
            <person name="Manzari C."/>
            <person name="Chiara M."/>
            <person name="Scrascia M."/>
        </authorList>
    </citation>
    <scope>NUCLEOTIDE SEQUENCE [LARGE SCALE GENOMIC DNA]</scope>
    <source>
        <strain evidence="2 3">H1</strain>
    </source>
</reference>
<dbReference type="RefSeq" id="WP_066336635.1">
    <property type="nucleotide sequence ID" value="NZ_JAXOJX010000013.1"/>
</dbReference>
<keyword evidence="1" id="KW-1133">Transmembrane helix</keyword>
<dbReference type="Pfam" id="PF10861">
    <property type="entry name" value="DUF2784"/>
    <property type="match status" value="1"/>
</dbReference>
<gene>
    <name evidence="2" type="ORF">SM757_10275</name>
</gene>
<protein>
    <submittedName>
        <fullName evidence="2">DUF2784 domain-containing protein</fullName>
    </submittedName>
</protein>
<keyword evidence="3" id="KW-1185">Reference proteome</keyword>
<feature type="transmembrane region" description="Helical" evidence="1">
    <location>
        <begin position="98"/>
        <end position="119"/>
    </location>
</feature>
<proteinExistence type="predicted"/>